<evidence type="ECO:0000313" key="2">
    <source>
        <dbReference type="EMBL" id="KAJ1087405.1"/>
    </source>
</evidence>
<dbReference type="EMBL" id="JANPWB010000015">
    <property type="protein sequence ID" value="KAJ1087405.1"/>
    <property type="molecule type" value="Genomic_DNA"/>
</dbReference>
<comment type="caution">
    <text evidence="2">The sequence shown here is derived from an EMBL/GenBank/DDBJ whole genome shotgun (WGS) entry which is preliminary data.</text>
</comment>
<reference evidence="2" key="1">
    <citation type="journal article" date="2022" name="bioRxiv">
        <title>Sequencing and chromosome-scale assembly of the giantPleurodeles waltlgenome.</title>
        <authorList>
            <person name="Brown T."/>
            <person name="Elewa A."/>
            <person name="Iarovenko S."/>
            <person name="Subramanian E."/>
            <person name="Araus A.J."/>
            <person name="Petzold A."/>
            <person name="Susuki M."/>
            <person name="Suzuki K.-i.T."/>
            <person name="Hayashi T."/>
            <person name="Toyoda A."/>
            <person name="Oliveira C."/>
            <person name="Osipova E."/>
            <person name="Leigh N.D."/>
            <person name="Simon A."/>
            <person name="Yun M.H."/>
        </authorList>
    </citation>
    <scope>NUCLEOTIDE SEQUENCE</scope>
    <source>
        <strain evidence="2">20211129_DDA</strain>
        <tissue evidence="2">Liver</tissue>
    </source>
</reference>
<gene>
    <name evidence="2" type="ORF">NDU88_000578</name>
</gene>
<evidence type="ECO:0000256" key="1">
    <source>
        <dbReference type="SAM" id="MobiDB-lite"/>
    </source>
</evidence>
<sequence length="105" mass="11893">MLGGDSTMFKGGGATHKRERVDARVRKRRTWRRGVTRADIFSSESWWGCRERTKPNPKRDREEPAEGRFDLPCSRMNVAESGTKPHMLSLWEATGIGMRGTGVNS</sequence>
<keyword evidence="3" id="KW-1185">Reference proteome</keyword>
<dbReference type="Proteomes" id="UP001066276">
    <property type="component" value="Chromosome 11"/>
</dbReference>
<organism evidence="2 3">
    <name type="scientific">Pleurodeles waltl</name>
    <name type="common">Iberian ribbed newt</name>
    <dbReference type="NCBI Taxonomy" id="8319"/>
    <lineage>
        <taxon>Eukaryota</taxon>
        <taxon>Metazoa</taxon>
        <taxon>Chordata</taxon>
        <taxon>Craniata</taxon>
        <taxon>Vertebrata</taxon>
        <taxon>Euteleostomi</taxon>
        <taxon>Amphibia</taxon>
        <taxon>Batrachia</taxon>
        <taxon>Caudata</taxon>
        <taxon>Salamandroidea</taxon>
        <taxon>Salamandridae</taxon>
        <taxon>Pleurodelinae</taxon>
        <taxon>Pleurodeles</taxon>
    </lineage>
</organism>
<dbReference type="AlphaFoldDB" id="A0AAV7L7A3"/>
<feature type="region of interest" description="Disordered" evidence="1">
    <location>
        <begin position="1"/>
        <end position="24"/>
    </location>
</feature>
<proteinExistence type="predicted"/>
<name>A0AAV7L7A3_PLEWA</name>
<protein>
    <submittedName>
        <fullName evidence="2">Uncharacterized protein</fullName>
    </submittedName>
</protein>
<accession>A0AAV7L7A3</accession>
<evidence type="ECO:0000313" key="3">
    <source>
        <dbReference type="Proteomes" id="UP001066276"/>
    </source>
</evidence>